<dbReference type="Proteomes" id="UP000238296">
    <property type="component" value="Unassembled WGS sequence"/>
</dbReference>
<protein>
    <recommendedName>
        <fullName evidence="4">Portal protein</fullName>
    </recommendedName>
</protein>
<sequence length="536" mass="58892">MASSPLDSPLLGKQSRKRRGPNTAVPVPVTEAGFTNAFPGMLSAFSQWDQFEQVPELLWPNSIRTYTRMWREESRIASVYYAISLPILQTQWRIDPNGASDEVTEHVATDLGLPIVGDDGTKPKPRIKDRFSWVQHLQWAMRHLLFGHAVFEQNYRIGDDGRAHLRKLAPRPSSTIAYWDVALDGGLIGITQWPPGTSFGSPLGVTSGGMKTQMQMPVDRLVVYVRDPDPGIWIGNSILRPAYKNWLLKDELIRIEATAARRNGVGVPVVTAPESVSEANVNSDALQPYLNIAQQYRGGNTAGVALPFGAKLKLQGVNGNLPSGFIRQAIEYHDKQMALAALAHFLNLDRGGSYALASVQADTFSQGVQQVAEMVRDTAQAHVVEDLVDANWGPDEPCPMLVCDEIGSRQDASAAALQMLVNAGLLTPDPRLEAFERQQMGLPPVDPELQDENDAQYPKKVNDDAPTPPPLTEPIPTVQQPDGVPFSSRARVSASATDQVEAMRRFLHPFSDSAPARAASRRPRLTIHPEGELTLW</sequence>
<accession>A0A2S8BG78</accession>
<dbReference type="EMBL" id="PPEA01000601">
    <property type="protein sequence ID" value="PQM45674.1"/>
    <property type="molecule type" value="Genomic_DNA"/>
</dbReference>
<feature type="region of interest" description="Disordered" evidence="1">
    <location>
        <begin position="457"/>
        <end position="490"/>
    </location>
</feature>
<feature type="compositionally biased region" description="Basic and acidic residues" evidence="1">
    <location>
        <begin position="527"/>
        <end position="536"/>
    </location>
</feature>
<evidence type="ECO:0008006" key="4">
    <source>
        <dbReference type="Google" id="ProtNLM"/>
    </source>
</evidence>
<dbReference type="Pfam" id="PF06074">
    <property type="entry name" value="Portal_Mu"/>
    <property type="match status" value="1"/>
</dbReference>
<feature type="region of interest" description="Disordered" evidence="1">
    <location>
        <begin position="512"/>
        <end position="536"/>
    </location>
</feature>
<evidence type="ECO:0000256" key="1">
    <source>
        <dbReference type="SAM" id="MobiDB-lite"/>
    </source>
</evidence>
<feature type="region of interest" description="Disordered" evidence="1">
    <location>
        <begin position="1"/>
        <end position="28"/>
    </location>
</feature>
<comment type="caution">
    <text evidence="2">The sequence shown here is derived from an EMBL/GenBank/DDBJ whole genome shotgun (WGS) entry which is preliminary data.</text>
</comment>
<proteinExistence type="predicted"/>
<evidence type="ECO:0000313" key="3">
    <source>
        <dbReference type="Proteomes" id="UP000238296"/>
    </source>
</evidence>
<evidence type="ECO:0000313" key="2">
    <source>
        <dbReference type="EMBL" id="PQM45674.1"/>
    </source>
</evidence>
<dbReference type="AlphaFoldDB" id="A0A2S8BG78"/>
<organism evidence="2 3">
    <name type="scientific">Mycobacterium talmoniae</name>
    <dbReference type="NCBI Taxonomy" id="1858794"/>
    <lineage>
        <taxon>Bacteria</taxon>
        <taxon>Bacillati</taxon>
        <taxon>Actinomycetota</taxon>
        <taxon>Actinomycetes</taxon>
        <taxon>Mycobacteriales</taxon>
        <taxon>Mycobacteriaceae</taxon>
        <taxon>Mycobacterium</taxon>
    </lineage>
</organism>
<name>A0A2S8BG78_9MYCO</name>
<dbReference type="InterPro" id="IPR009279">
    <property type="entry name" value="Portal_Mu"/>
</dbReference>
<reference evidence="2 3" key="1">
    <citation type="journal article" date="2017" name="Int. J. Syst. Evol. Microbiol.">
        <title>Mycobacterium talmoniae sp. nov., a slowly growing mycobacterium isolated from human respiratory samples.</title>
        <authorList>
            <person name="Davidson R.M."/>
            <person name="DeGroote M.A."/>
            <person name="Marola J.L."/>
            <person name="Buss S."/>
            <person name="Jones V."/>
            <person name="McNeil M.R."/>
            <person name="Freifeld A.G."/>
            <person name="Elaine Epperson L."/>
            <person name="Hasan N.A."/>
            <person name="Jackson M."/>
            <person name="Iwen P.C."/>
            <person name="Salfinger M."/>
            <person name="Strong M."/>
        </authorList>
    </citation>
    <scope>NUCLEOTIDE SEQUENCE [LARGE SCALE GENOMIC DNA]</scope>
    <source>
        <strain evidence="2 3">ATCC BAA-2683</strain>
    </source>
</reference>
<gene>
    <name evidence="2" type="ORF">C1Y40_04118</name>
</gene>